<dbReference type="PANTHER" id="PTHR11751:SF29">
    <property type="entry name" value="ALANINE TRANSAMINASE"/>
    <property type="match status" value="1"/>
</dbReference>
<evidence type="ECO:0000256" key="5">
    <source>
        <dbReference type="ARBA" id="ARBA00022898"/>
    </source>
</evidence>
<dbReference type="GO" id="GO:0008483">
    <property type="term" value="F:transaminase activity"/>
    <property type="evidence" value="ECO:0007669"/>
    <property type="project" value="UniProtKB-KW"/>
</dbReference>
<comment type="cofactor">
    <cofactor evidence="1">
        <name>pyridoxal 5'-phosphate</name>
        <dbReference type="ChEBI" id="CHEBI:597326"/>
    </cofactor>
</comment>
<comment type="caution">
    <text evidence="6">The sequence shown here is derived from an EMBL/GenBank/DDBJ whole genome shotgun (WGS) entry which is preliminary data.</text>
</comment>
<evidence type="ECO:0000313" key="7">
    <source>
        <dbReference type="Proteomes" id="UP001295684"/>
    </source>
</evidence>
<dbReference type="PANTHER" id="PTHR11751">
    <property type="entry name" value="ALANINE AMINOTRANSFERASE"/>
    <property type="match status" value="1"/>
</dbReference>
<evidence type="ECO:0008006" key="8">
    <source>
        <dbReference type="Google" id="ProtNLM"/>
    </source>
</evidence>
<organism evidence="6 7">
    <name type="scientific">Euplotes crassus</name>
    <dbReference type="NCBI Taxonomy" id="5936"/>
    <lineage>
        <taxon>Eukaryota</taxon>
        <taxon>Sar</taxon>
        <taxon>Alveolata</taxon>
        <taxon>Ciliophora</taxon>
        <taxon>Intramacronucleata</taxon>
        <taxon>Spirotrichea</taxon>
        <taxon>Hypotrichia</taxon>
        <taxon>Euplotida</taxon>
        <taxon>Euplotidae</taxon>
        <taxon>Moneuplotes</taxon>
    </lineage>
</organism>
<dbReference type="Gene3D" id="3.90.1150.10">
    <property type="entry name" value="Aspartate Aminotransferase, domain 1"/>
    <property type="match status" value="1"/>
</dbReference>
<evidence type="ECO:0000256" key="4">
    <source>
        <dbReference type="ARBA" id="ARBA00022679"/>
    </source>
</evidence>
<keyword evidence="7" id="KW-1185">Reference proteome</keyword>
<sequence length="86" mass="9779">MYAFPRIKLPQSYCDIEHQEGLSPDSKYCLEILDKTGIMIVPGSGFGQREGTYHYKITNLANSKSEITEALDRIEVFTSDLISLYK</sequence>
<evidence type="ECO:0000256" key="2">
    <source>
        <dbReference type="ARBA" id="ARBA00011738"/>
    </source>
</evidence>
<keyword evidence="5" id="KW-0663">Pyridoxal phosphate</keyword>
<dbReference type="InterPro" id="IPR015424">
    <property type="entry name" value="PyrdxlP-dep_Trfase"/>
</dbReference>
<dbReference type="Proteomes" id="UP001295684">
    <property type="component" value="Unassembled WGS sequence"/>
</dbReference>
<dbReference type="SUPFAM" id="SSF53383">
    <property type="entry name" value="PLP-dependent transferases"/>
    <property type="match status" value="1"/>
</dbReference>
<keyword evidence="4" id="KW-0808">Transferase</keyword>
<gene>
    <name evidence="6" type="ORF">ECRASSUSDP1_LOCUS7915</name>
</gene>
<protein>
    <recommendedName>
        <fullName evidence="8">Alanine aminotransferase</fullName>
    </recommendedName>
</protein>
<reference evidence="6" key="1">
    <citation type="submission" date="2023-07" db="EMBL/GenBank/DDBJ databases">
        <authorList>
            <consortium name="AG Swart"/>
            <person name="Singh M."/>
            <person name="Singh A."/>
            <person name="Seah K."/>
            <person name="Emmerich C."/>
        </authorList>
    </citation>
    <scope>NUCLEOTIDE SEQUENCE</scope>
    <source>
        <strain evidence="6">DP1</strain>
    </source>
</reference>
<dbReference type="EMBL" id="CAMPGE010007729">
    <property type="protein sequence ID" value="CAI2366642.1"/>
    <property type="molecule type" value="Genomic_DNA"/>
</dbReference>
<name>A0AAD1XD14_EUPCR</name>
<dbReference type="AlphaFoldDB" id="A0AAD1XD14"/>
<evidence type="ECO:0000313" key="6">
    <source>
        <dbReference type="EMBL" id="CAI2366642.1"/>
    </source>
</evidence>
<evidence type="ECO:0000256" key="3">
    <source>
        <dbReference type="ARBA" id="ARBA00022576"/>
    </source>
</evidence>
<accession>A0AAD1XD14</accession>
<dbReference type="InterPro" id="IPR015422">
    <property type="entry name" value="PyrdxlP-dep_Trfase_small"/>
</dbReference>
<comment type="subunit">
    <text evidence="2">Homodimer.</text>
</comment>
<keyword evidence="3" id="KW-0032">Aminotransferase</keyword>
<evidence type="ECO:0000256" key="1">
    <source>
        <dbReference type="ARBA" id="ARBA00001933"/>
    </source>
</evidence>
<dbReference type="InterPro" id="IPR045088">
    <property type="entry name" value="ALAT1/2-like"/>
</dbReference>
<proteinExistence type="predicted"/>